<accession>A0ACB8QYC1</accession>
<comment type="caution">
    <text evidence="1">The sequence shown here is derived from an EMBL/GenBank/DDBJ whole genome shotgun (WGS) entry which is preliminary data.</text>
</comment>
<evidence type="ECO:0000313" key="2">
    <source>
        <dbReference type="Proteomes" id="UP000814128"/>
    </source>
</evidence>
<gene>
    <name evidence="1" type="ORF">K488DRAFT_67737</name>
</gene>
<organism evidence="1 2">
    <name type="scientific">Vararia minispora EC-137</name>
    <dbReference type="NCBI Taxonomy" id="1314806"/>
    <lineage>
        <taxon>Eukaryota</taxon>
        <taxon>Fungi</taxon>
        <taxon>Dikarya</taxon>
        <taxon>Basidiomycota</taxon>
        <taxon>Agaricomycotina</taxon>
        <taxon>Agaricomycetes</taxon>
        <taxon>Russulales</taxon>
        <taxon>Lachnocladiaceae</taxon>
        <taxon>Vararia</taxon>
    </lineage>
</organism>
<dbReference type="EMBL" id="MU273473">
    <property type="protein sequence ID" value="KAI0036256.1"/>
    <property type="molecule type" value="Genomic_DNA"/>
</dbReference>
<dbReference type="Proteomes" id="UP000814128">
    <property type="component" value="Unassembled WGS sequence"/>
</dbReference>
<keyword evidence="2" id="KW-1185">Reference proteome</keyword>
<proteinExistence type="predicted"/>
<evidence type="ECO:0000313" key="1">
    <source>
        <dbReference type="EMBL" id="KAI0036256.1"/>
    </source>
</evidence>
<name>A0ACB8QYC1_9AGAM</name>
<sequence>MYPASLLPRSLLALVSATLANAAPTTPYDPFRELAVRIQKPAEEPICCLRPLTPLEPVDEDLLPSFEDWKARRLAEDKFVITSSVPNASAGSPSTASFNDSGRGGSNDTTGEPPPTPPPDAVPEEDTTLEALSPHFRIPLHDRFNYASLDCSARIHSAHRGAKSASNILSSKKDRYMLSPCAGTPQFVVVELCDDIRIDTVQLANYEFFSGVFKDFTVSVAKTYAAIGGPEWTVVGTYTAKNVRGVQSFHTPKSLRDFYRYMLIEFHSHYGNEYYCPISLLRVYGLTHLEEWKWDTWEDESRRKQAPLEQDAAPPSVEVVEPPQPAQTPAAAESDVTPTTGAEVSTVTNADPMPSATESGIVFRHSTDIAMSESPPAPFSETPSPDTAPAMPTALETLPSADSNSSAPSSPASEQLPPSKTVTATVSLASAYPPAHLPSTGESIYRTIMNRLTALEANTTLYARYVNEQTSAMREALRRMTEDVGRLEGLGRAQAHEARRALDELAKQRRRMEVEQRALAAQVAALSDDVVLEKRLGVAQLCLLLAVLVFLSLTRGSPAAPARAQWVSRLRTRSLTPAGTPLPARAGVQDASGVDENSFPFPVSPSTTRMVKRPPSLGITVPDNQRQRARTPSRRHPHPHVVHARGSGTPTALSRPALLQRSSSHGSSGASTALLIGPVPRSAKKWARTAHLHEVRPRRAVGADAAARLNRDNTVGTGVSEGPEEGGWVDTDEGSEAGESVGERRVSGGDVT</sequence>
<reference evidence="1" key="2">
    <citation type="journal article" date="2022" name="New Phytol.">
        <title>Evolutionary transition to the ectomycorrhizal habit in the genomes of a hyperdiverse lineage of mushroom-forming fungi.</title>
        <authorList>
            <person name="Looney B."/>
            <person name="Miyauchi S."/>
            <person name="Morin E."/>
            <person name="Drula E."/>
            <person name="Courty P.E."/>
            <person name="Kohler A."/>
            <person name="Kuo A."/>
            <person name="LaButti K."/>
            <person name="Pangilinan J."/>
            <person name="Lipzen A."/>
            <person name="Riley R."/>
            <person name="Andreopoulos W."/>
            <person name="He G."/>
            <person name="Johnson J."/>
            <person name="Nolan M."/>
            <person name="Tritt A."/>
            <person name="Barry K.W."/>
            <person name="Grigoriev I.V."/>
            <person name="Nagy L.G."/>
            <person name="Hibbett D."/>
            <person name="Henrissat B."/>
            <person name="Matheny P.B."/>
            <person name="Labbe J."/>
            <person name="Martin F.M."/>
        </authorList>
    </citation>
    <scope>NUCLEOTIDE SEQUENCE</scope>
    <source>
        <strain evidence="1">EC-137</strain>
    </source>
</reference>
<protein>
    <submittedName>
        <fullName evidence="1">UNC-like C-terminal-domain-containing protein</fullName>
    </submittedName>
</protein>
<reference evidence="1" key="1">
    <citation type="submission" date="2021-02" db="EMBL/GenBank/DDBJ databases">
        <authorList>
            <consortium name="DOE Joint Genome Institute"/>
            <person name="Ahrendt S."/>
            <person name="Looney B.P."/>
            <person name="Miyauchi S."/>
            <person name="Morin E."/>
            <person name="Drula E."/>
            <person name="Courty P.E."/>
            <person name="Chicoki N."/>
            <person name="Fauchery L."/>
            <person name="Kohler A."/>
            <person name="Kuo A."/>
            <person name="Labutti K."/>
            <person name="Pangilinan J."/>
            <person name="Lipzen A."/>
            <person name="Riley R."/>
            <person name="Andreopoulos W."/>
            <person name="He G."/>
            <person name="Johnson J."/>
            <person name="Barry K.W."/>
            <person name="Grigoriev I.V."/>
            <person name="Nagy L."/>
            <person name="Hibbett D."/>
            <person name="Henrissat B."/>
            <person name="Matheny P.B."/>
            <person name="Labbe J."/>
            <person name="Martin F."/>
        </authorList>
    </citation>
    <scope>NUCLEOTIDE SEQUENCE</scope>
    <source>
        <strain evidence="1">EC-137</strain>
    </source>
</reference>